<proteinExistence type="predicted"/>
<sequence>MGFSPYAPAGFAARAAGAALVWATVVGCSGDPPARSPTPTTPVDVCASLVSYWVKEGLKGSKWAGLDWEQKGLSNEQLAIHDDVLARARDEERRAGRQAAEQLADRLATRRCAAAEGATGSSENWRPPLSATPSHSPPS</sequence>
<name>A0A918LMV5_9ACTN</name>
<dbReference type="EMBL" id="BMQQ01000004">
    <property type="protein sequence ID" value="GGT23793.1"/>
    <property type="molecule type" value="Genomic_DNA"/>
</dbReference>
<comment type="caution">
    <text evidence="2">The sequence shown here is derived from an EMBL/GenBank/DDBJ whole genome shotgun (WGS) entry which is preliminary data.</text>
</comment>
<reference evidence="2" key="2">
    <citation type="submission" date="2020-09" db="EMBL/GenBank/DDBJ databases">
        <authorList>
            <person name="Sun Q."/>
            <person name="Ohkuma M."/>
        </authorList>
    </citation>
    <scope>NUCLEOTIDE SEQUENCE</scope>
    <source>
        <strain evidence="2">JCM 3172</strain>
    </source>
</reference>
<accession>A0A918LMV5</accession>
<protein>
    <submittedName>
        <fullName evidence="2">Uncharacterized protein</fullName>
    </submittedName>
</protein>
<reference evidence="2" key="1">
    <citation type="journal article" date="2014" name="Int. J. Syst. Evol. Microbiol.">
        <title>Complete genome sequence of Corynebacterium casei LMG S-19264T (=DSM 44701T), isolated from a smear-ripened cheese.</title>
        <authorList>
            <consortium name="US DOE Joint Genome Institute (JGI-PGF)"/>
            <person name="Walter F."/>
            <person name="Albersmeier A."/>
            <person name="Kalinowski J."/>
            <person name="Ruckert C."/>
        </authorList>
    </citation>
    <scope>NUCLEOTIDE SEQUENCE</scope>
    <source>
        <strain evidence="2">JCM 3172</strain>
    </source>
</reference>
<dbReference type="AlphaFoldDB" id="A0A918LMV5"/>
<feature type="region of interest" description="Disordered" evidence="1">
    <location>
        <begin position="111"/>
        <end position="139"/>
    </location>
</feature>
<dbReference type="Proteomes" id="UP000619486">
    <property type="component" value="Unassembled WGS sequence"/>
</dbReference>
<gene>
    <name evidence="2" type="ORF">GCM10014713_15960</name>
</gene>
<evidence type="ECO:0000313" key="3">
    <source>
        <dbReference type="Proteomes" id="UP000619486"/>
    </source>
</evidence>
<dbReference type="RefSeq" id="WP_019885406.1">
    <property type="nucleotide sequence ID" value="NZ_BMQQ01000004.1"/>
</dbReference>
<organism evidence="2 3">
    <name type="scientific">Streptomyces purpureus</name>
    <dbReference type="NCBI Taxonomy" id="1951"/>
    <lineage>
        <taxon>Bacteria</taxon>
        <taxon>Bacillati</taxon>
        <taxon>Actinomycetota</taxon>
        <taxon>Actinomycetes</taxon>
        <taxon>Kitasatosporales</taxon>
        <taxon>Streptomycetaceae</taxon>
        <taxon>Streptomyces</taxon>
    </lineage>
</organism>
<keyword evidence="3" id="KW-1185">Reference proteome</keyword>
<evidence type="ECO:0000256" key="1">
    <source>
        <dbReference type="SAM" id="MobiDB-lite"/>
    </source>
</evidence>
<evidence type="ECO:0000313" key="2">
    <source>
        <dbReference type="EMBL" id="GGT23793.1"/>
    </source>
</evidence>